<evidence type="ECO:0000313" key="8">
    <source>
        <dbReference type="Proteomes" id="UP000694864"/>
    </source>
</evidence>
<dbReference type="InterPro" id="IPR000477">
    <property type="entry name" value="RT_dom"/>
</dbReference>
<dbReference type="PANTHER" id="PTHR37984">
    <property type="entry name" value="PROTEIN CBG26694"/>
    <property type="match status" value="1"/>
</dbReference>
<dbReference type="Gene3D" id="2.40.70.10">
    <property type="entry name" value="Acid Proteases"/>
    <property type="match status" value="1"/>
</dbReference>
<feature type="region of interest" description="Disordered" evidence="6">
    <location>
        <begin position="1"/>
        <end position="37"/>
    </location>
</feature>
<evidence type="ECO:0000259" key="7">
    <source>
        <dbReference type="PROSITE" id="PS50878"/>
    </source>
</evidence>
<dbReference type="Pfam" id="PF17919">
    <property type="entry name" value="RT_RNaseH_2"/>
    <property type="match status" value="1"/>
</dbReference>
<feature type="compositionally biased region" description="Basic and acidic residues" evidence="6">
    <location>
        <begin position="327"/>
        <end position="336"/>
    </location>
</feature>
<feature type="compositionally biased region" description="Polar residues" evidence="6">
    <location>
        <begin position="292"/>
        <end position="326"/>
    </location>
</feature>
<evidence type="ECO:0000256" key="6">
    <source>
        <dbReference type="SAM" id="MobiDB-lite"/>
    </source>
</evidence>
<dbReference type="SUPFAM" id="SSF50630">
    <property type="entry name" value="Acid proteases"/>
    <property type="match status" value="1"/>
</dbReference>
<feature type="region of interest" description="Disordered" evidence="6">
    <location>
        <begin position="289"/>
        <end position="352"/>
    </location>
</feature>
<proteinExistence type="predicted"/>
<dbReference type="Pfam" id="PF03732">
    <property type="entry name" value="Retrotrans_gag"/>
    <property type="match status" value="1"/>
</dbReference>
<dbReference type="InterPro" id="IPR005162">
    <property type="entry name" value="Retrotrans_gag_dom"/>
</dbReference>
<feature type="domain" description="Reverse transcriptase" evidence="7">
    <location>
        <begin position="648"/>
        <end position="827"/>
    </location>
</feature>
<dbReference type="PANTHER" id="PTHR37984:SF5">
    <property type="entry name" value="PROTEIN NYNRIN-LIKE"/>
    <property type="match status" value="1"/>
</dbReference>
<dbReference type="CDD" id="cd01647">
    <property type="entry name" value="RT_LTR"/>
    <property type="match status" value="1"/>
</dbReference>
<dbReference type="GeneID" id="104774102"/>
<dbReference type="Pfam" id="PF00078">
    <property type="entry name" value="RVT_1"/>
    <property type="match status" value="1"/>
</dbReference>
<keyword evidence="1" id="KW-0808">Transferase</keyword>
<dbReference type="RefSeq" id="XP_010497070.1">
    <property type="nucleotide sequence ID" value="XM_010498768.1"/>
</dbReference>
<keyword evidence="5" id="KW-0511">Multifunctional enzyme</keyword>
<organism evidence="8 9">
    <name type="scientific">Camelina sativa</name>
    <name type="common">False flax</name>
    <name type="synonym">Myagrum sativum</name>
    <dbReference type="NCBI Taxonomy" id="90675"/>
    <lineage>
        <taxon>Eukaryota</taxon>
        <taxon>Viridiplantae</taxon>
        <taxon>Streptophyta</taxon>
        <taxon>Embryophyta</taxon>
        <taxon>Tracheophyta</taxon>
        <taxon>Spermatophyta</taxon>
        <taxon>Magnoliopsida</taxon>
        <taxon>eudicotyledons</taxon>
        <taxon>Gunneridae</taxon>
        <taxon>Pentapetalae</taxon>
        <taxon>rosids</taxon>
        <taxon>malvids</taxon>
        <taxon>Brassicales</taxon>
        <taxon>Brassicaceae</taxon>
        <taxon>Camelineae</taxon>
        <taxon>Camelina</taxon>
    </lineage>
</organism>
<dbReference type="InterPro" id="IPR043128">
    <property type="entry name" value="Rev_trsase/Diguanyl_cyclase"/>
</dbReference>
<evidence type="ECO:0000256" key="5">
    <source>
        <dbReference type="ARBA" id="ARBA00023268"/>
    </source>
</evidence>
<gene>
    <name evidence="9" type="primary">LOC104774102</name>
</gene>
<reference evidence="9" key="2">
    <citation type="submission" date="2025-08" db="UniProtKB">
        <authorList>
            <consortium name="RefSeq"/>
        </authorList>
    </citation>
    <scope>IDENTIFICATION</scope>
    <source>
        <tissue evidence="9">Leaf</tissue>
    </source>
</reference>
<dbReference type="InterPro" id="IPR041588">
    <property type="entry name" value="Integrase_H2C2"/>
</dbReference>
<evidence type="ECO:0000256" key="4">
    <source>
        <dbReference type="ARBA" id="ARBA00022759"/>
    </source>
</evidence>
<dbReference type="Proteomes" id="UP000694864">
    <property type="component" value="Unplaced"/>
</dbReference>
<dbReference type="Gene3D" id="3.30.70.270">
    <property type="match status" value="2"/>
</dbReference>
<dbReference type="Pfam" id="PF08284">
    <property type="entry name" value="RVP_2"/>
    <property type="match status" value="1"/>
</dbReference>
<keyword evidence="2" id="KW-0548">Nucleotidyltransferase</keyword>
<dbReference type="SUPFAM" id="SSF56672">
    <property type="entry name" value="DNA/RNA polymerases"/>
    <property type="match status" value="1"/>
</dbReference>
<protein>
    <submittedName>
        <fullName evidence="9">Uncharacterized protein LOC104774102</fullName>
    </submittedName>
</protein>
<reference evidence="8" key="1">
    <citation type="journal article" date="2014" name="Nat. Commun.">
        <title>The emerging biofuel crop Camelina sativa retains a highly undifferentiated hexaploid genome structure.</title>
        <authorList>
            <person name="Kagale S."/>
            <person name="Koh C."/>
            <person name="Nixon J."/>
            <person name="Bollina V."/>
            <person name="Clarke W.E."/>
            <person name="Tuteja R."/>
            <person name="Spillane C."/>
            <person name="Robinson S.J."/>
            <person name="Links M.G."/>
            <person name="Clarke C."/>
            <person name="Higgins E.E."/>
            <person name="Huebert T."/>
            <person name="Sharpe A.G."/>
            <person name="Parkin I.A."/>
        </authorList>
    </citation>
    <scope>NUCLEOTIDE SEQUENCE [LARGE SCALE GENOMIC DNA]</scope>
    <source>
        <strain evidence="8">cv. DH55</strain>
    </source>
</reference>
<dbReference type="CDD" id="cd00303">
    <property type="entry name" value="retropepsin_like"/>
    <property type="match status" value="1"/>
</dbReference>
<evidence type="ECO:0000256" key="1">
    <source>
        <dbReference type="ARBA" id="ARBA00022679"/>
    </source>
</evidence>
<keyword evidence="4" id="KW-0255">Endonuclease</keyword>
<feature type="compositionally biased region" description="Low complexity" evidence="6">
    <location>
        <begin position="13"/>
        <end position="34"/>
    </location>
</feature>
<dbReference type="Gene3D" id="3.10.10.10">
    <property type="entry name" value="HIV Type 1 Reverse Transcriptase, subunit A, domain 1"/>
    <property type="match status" value="1"/>
</dbReference>
<dbReference type="InterPro" id="IPR021109">
    <property type="entry name" value="Peptidase_aspartic_dom_sf"/>
</dbReference>
<keyword evidence="4" id="KW-0378">Hydrolase</keyword>
<dbReference type="InterPro" id="IPR050951">
    <property type="entry name" value="Retrovirus_Pol_polyprotein"/>
</dbReference>
<dbReference type="InterPro" id="IPR043502">
    <property type="entry name" value="DNA/RNA_pol_sf"/>
</dbReference>
<keyword evidence="8" id="KW-1185">Reference proteome</keyword>
<evidence type="ECO:0000256" key="2">
    <source>
        <dbReference type="ARBA" id="ARBA00022695"/>
    </source>
</evidence>
<evidence type="ECO:0000256" key="3">
    <source>
        <dbReference type="ARBA" id="ARBA00022722"/>
    </source>
</evidence>
<evidence type="ECO:0000313" key="9">
    <source>
        <dbReference type="RefSeq" id="XP_010497070.1"/>
    </source>
</evidence>
<keyword evidence="3" id="KW-0540">Nuclease</keyword>
<dbReference type="Pfam" id="PF17921">
    <property type="entry name" value="Integrase_H2C2"/>
    <property type="match status" value="1"/>
</dbReference>
<name>A0ABM0Y882_CAMSA</name>
<dbReference type="InterPro" id="IPR041577">
    <property type="entry name" value="RT_RNaseH_2"/>
</dbReference>
<dbReference type="Gene3D" id="1.10.340.70">
    <property type="match status" value="1"/>
</dbReference>
<sequence length="1064" mass="120334">MAPQQVDTGKAIQTETSELELSSQTSPPSPSLEQRVNRHDADITFIKDMLHKILRNQTLGVITESSVPPGFNSPAPVAHYQPTTTTPMNGSSSQPTVGILPNPEPESHLRPATLRFSAPPPEQQAFPQGYAQEYPNRPMELPIFEGKSPEDWLFRLEKCFASRGTPEYAKIDLAISCLTGSAVTWWRMTYGRQRIGSWKDFMEKFKVRFKPSRGLLALDQLMSIHQRGSVEEYREQFEEIAVELPHVSDDVLESAFLRGLHKSIRDQVVRCRPFDLAEIVDTAKMIEHQESENTSLQPRTSVRSFYSSSHGQGTSSVRHVDQSQGKRPQEPNRDFNKPTGGTEPRNNNPCKNYGDKWFPGHRCRTQQKLKSLEVAEEEEQYWDAVDEVQPQENQEAETEEIQEYEVLSLSSISGLTDEKSMRMMGQLGNRDVVVLIDSGATRSFVDFGLITELGLTISTTRPFGVRVGGGRILKGKGRVSGTLLGIQGVEIMEELLVIELNSTDVVLGYSWLATLGDTRINWLNRTLSWKIGNKWVTIVGDPSLSKGPVSLHSMERVIHYKGEAYLLELTTLFEGKQQPDKKIPEVAKIQKLVNSFRSVFEMPQCLPPTRNREHAINLQDGTTPINLRPYRYSFTQKNEIEKLVQEMLDAQIIRPSVSPYSSPVLLVKKKDGGWRFCVDYRALNKATVPDRYPIPVIEELLDELKGATVFSKLDLKSGYHQIRMKSTDIEKTAFKTHQGHYEFLVMPFGLTNAPSTFQSIMNDLFRPILRRFVLVFFDDILIYSANLEDHLQHLRTILSLMQQYKFYANAKKCTFGNAEVSYLGYYRRFVRNYGQIARPLTELLKKNGFVWSAEATTAFHHLKRAVTSLPVLALPDFNQEFTIETDASGTGIGAVLSQNKRPISFLSQAFSSKGRVKSVYERELLAIVMAVVKWKHYLTGPEVADALSRKPGGEELCQLTFTAPLNLDKDQLLEEVKKDEGLGAILNALENKSPTQPGYSLEKGMLYKNGCLVIPRRSPFIPKLLEQFHSTVVGGHEGALKTYKRLSSEVNWRGMRKDVVNFIM</sequence>
<dbReference type="PROSITE" id="PS50878">
    <property type="entry name" value="RT_POL"/>
    <property type="match status" value="1"/>
</dbReference>
<accession>A0ABM0Y882</accession>